<evidence type="ECO:0000313" key="1">
    <source>
        <dbReference type="EMBL" id="SNX75304.1"/>
    </source>
</evidence>
<dbReference type="OrthoDB" id="8266299at2"/>
<dbReference type="AlphaFoldDB" id="A0A285D646"/>
<keyword evidence="2" id="KW-1185">Reference proteome</keyword>
<name>A0A285D646_9RHOB</name>
<evidence type="ECO:0000313" key="2">
    <source>
        <dbReference type="Proteomes" id="UP000219467"/>
    </source>
</evidence>
<organism evidence="1 2">
    <name type="scientific">Cereibacter ovatus</name>
    <dbReference type="NCBI Taxonomy" id="439529"/>
    <lineage>
        <taxon>Bacteria</taxon>
        <taxon>Pseudomonadati</taxon>
        <taxon>Pseudomonadota</taxon>
        <taxon>Alphaproteobacteria</taxon>
        <taxon>Rhodobacterales</taxon>
        <taxon>Paracoccaceae</taxon>
        <taxon>Cereibacter</taxon>
    </lineage>
</organism>
<reference evidence="2" key="1">
    <citation type="submission" date="2017-08" db="EMBL/GenBank/DDBJ databases">
        <authorList>
            <person name="Varghese N."/>
            <person name="Submissions S."/>
        </authorList>
    </citation>
    <scope>NUCLEOTIDE SEQUENCE [LARGE SCALE GENOMIC DNA]</scope>
    <source>
        <strain evidence="2">JA234</strain>
    </source>
</reference>
<proteinExistence type="predicted"/>
<protein>
    <submittedName>
        <fullName evidence="1">Uncharacterized protein</fullName>
    </submittedName>
</protein>
<dbReference type="Proteomes" id="UP000219467">
    <property type="component" value="Unassembled WGS sequence"/>
</dbReference>
<dbReference type="EMBL" id="OAOQ01000047">
    <property type="protein sequence ID" value="SNX75304.1"/>
    <property type="molecule type" value="Genomic_DNA"/>
</dbReference>
<gene>
    <name evidence="1" type="ORF">SAMN05878503_1472</name>
</gene>
<sequence>MLRLVEDTEEKVRAQARLEREVSDALENQGSRNIGFRGGNVDHTVYASGEGSLWVAFGGIVEDSAFPRFWNAFGVYRADRPMQEITVEINIPTDTNSAKVAGFLAKDSDTGDIFLMHSGKVGGGRPGIGKSAFLVWSKAKLVEVFTSEGNIRNGIAVARLGDEDLVERLWAFVTTVHDFKETAATGELDTPDFKRRIEEFDRYSKEFSGRKRGTRNGEFEYVTYHGDIVHAIQVERTAHAAPGEEVFNSPLIDLYVKKGGAVSEIYEVKTGVGRQVLYTAIGQLVTHAAAVGGNVAQYLVVPANEPIAEDLARAMAKLRIEVRRFQLVGNGRRKTVKLI</sequence>
<accession>A0A285D646</accession>